<organism evidence="2 3">
    <name type="scientific">Agathobacter rectalis</name>
    <dbReference type="NCBI Taxonomy" id="39491"/>
    <lineage>
        <taxon>Bacteria</taxon>
        <taxon>Bacillati</taxon>
        <taxon>Bacillota</taxon>
        <taxon>Clostridia</taxon>
        <taxon>Lachnospirales</taxon>
        <taxon>Lachnospiraceae</taxon>
        <taxon>Agathobacter</taxon>
    </lineage>
</organism>
<dbReference type="InterPro" id="IPR000209">
    <property type="entry name" value="Peptidase_S8/S53_dom"/>
</dbReference>
<evidence type="ECO:0000313" key="3">
    <source>
        <dbReference type="Proteomes" id="UP000284296"/>
    </source>
</evidence>
<dbReference type="InterPro" id="IPR036852">
    <property type="entry name" value="Peptidase_S8/S53_dom_sf"/>
</dbReference>
<feature type="domain" description="Peptidase S8/S53" evidence="1">
    <location>
        <begin position="61"/>
        <end position="211"/>
    </location>
</feature>
<dbReference type="GO" id="GO:0006508">
    <property type="term" value="P:proteolysis"/>
    <property type="evidence" value="ECO:0007669"/>
    <property type="project" value="InterPro"/>
</dbReference>
<name>A0A412Q0C1_9FIRM</name>
<sequence length="449" mass="51945">MKKIEVAVLDSKINDLYTAELFYSKFTSEAHDMYDLHGTLCYLIIKQTSNRLIVSNYEILTENERGKVEDLELALKWCADKKIHLANLSFGSNHFLDSPQIKKVVNYYVNKGMILVVATSNDFFSSYPAKFSSVIGVAQNHLRYQDEALLSHIGVDILAPSKHKINVFETQIETEMCNSYAAPYICSMVGTLFQKHGILTIKQTKKMLLQNEFHEPYVPDWISNAYIYGKRPTSKAKFYFQEVSDPSQADTIIVCEGAKVGTNDFIGKHCVNLTEERINSFDDNYFFWTSQNRTHQIEKANPAEHDFDIPVISLTIPELEDSLELLFQLKNLFAKERYNAYVASSEKSCVLYDIEFLPVLENRDTPQIKYFLYWETYYNQSDILLISNYKEVTEKYIPTDIDIIIKKESSGYDIEITENDQHHKSTLKKICLDQTAIKEIYQQLLLLLQ</sequence>
<evidence type="ECO:0000259" key="1">
    <source>
        <dbReference type="Pfam" id="PF00082"/>
    </source>
</evidence>
<dbReference type="AlphaFoldDB" id="A0A412Q0C1"/>
<dbReference type="Pfam" id="PF00082">
    <property type="entry name" value="Peptidase_S8"/>
    <property type="match status" value="1"/>
</dbReference>
<dbReference type="RefSeq" id="WP_118004469.1">
    <property type="nucleotide sequence ID" value="NZ_QRXF01000021.1"/>
</dbReference>
<dbReference type="Proteomes" id="UP000284296">
    <property type="component" value="Unassembled WGS sequence"/>
</dbReference>
<proteinExistence type="predicted"/>
<dbReference type="Gene3D" id="3.40.50.200">
    <property type="entry name" value="Peptidase S8/S53 domain"/>
    <property type="match status" value="1"/>
</dbReference>
<reference evidence="2 3" key="1">
    <citation type="submission" date="2018-08" db="EMBL/GenBank/DDBJ databases">
        <title>A genome reference for cultivated species of the human gut microbiota.</title>
        <authorList>
            <person name="Zou Y."/>
            <person name="Xue W."/>
            <person name="Luo G."/>
        </authorList>
    </citation>
    <scope>NUCLEOTIDE SEQUENCE [LARGE SCALE GENOMIC DNA]</scope>
    <source>
        <strain evidence="2 3">AF18-16LB</strain>
    </source>
</reference>
<dbReference type="GO" id="GO:0004252">
    <property type="term" value="F:serine-type endopeptidase activity"/>
    <property type="evidence" value="ECO:0007669"/>
    <property type="project" value="InterPro"/>
</dbReference>
<dbReference type="SUPFAM" id="SSF52743">
    <property type="entry name" value="Subtilisin-like"/>
    <property type="match status" value="1"/>
</dbReference>
<accession>A0A412Q0C1</accession>
<comment type="caution">
    <text evidence="2">The sequence shown here is derived from an EMBL/GenBank/DDBJ whole genome shotgun (WGS) entry which is preliminary data.</text>
</comment>
<evidence type="ECO:0000313" key="2">
    <source>
        <dbReference type="EMBL" id="RGT78765.1"/>
    </source>
</evidence>
<gene>
    <name evidence="2" type="ORF">DWX06_14050</name>
</gene>
<dbReference type="EMBL" id="QRXG01000033">
    <property type="protein sequence ID" value="RGT78765.1"/>
    <property type="molecule type" value="Genomic_DNA"/>
</dbReference>
<protein>
    <recommendedName>
        <fullName evidence="1">Peptidase S8/S53 domain-containing protein</fullName>
    </recommendedName>
</protein>